<feature type="domain" description="Cytochrome c-type biogenesis protein CcmF C-terminal" evidence="12">
    <location>
        <begin position="318"/>
        <end position="645"/>
    </location>
</feature>
<keyword evidence="4" id="KW-0997">Cell inner membrane</keyword>
<keyword evidence="6" id="KW-0201">Cytochrome c-type biogenesis</keyword>
<evidence type="ECO:0000313" key="14">
    <source>
        <dbReference type="Proteomes" id="UP000593892"/>
    </source>
</evidence>
<evidence type="ECO:0000256" key="6">
    <source>
        <dbReference type="ARBA" id="ARBA00022748"/>
    </source>
</evidence>
<evidence type="ECO:0000256" key="3">
    <source>
        <dbReference type="ARBA" id="ARBA00022475"/>
    </source>
</evidence>
<evidence type="ECO:0000256" key="7">
    <source>
        <dbReference type="ARBA" id="ARBA00022989"/>
    </source>
</evidence>
<dbReference type="RefSeq" id="WP_194452868.1">
    <property type="nucleotide sequence ID" value="NZ_CP063849.1"/>
</dbReference>
<dbReference type="GO" id="GO:0016829">
    <property type="term" value="F:lyase activity"/>
    <property type="evidence" value="ECO:0007669"/>
    <property type="project" value="UniProtKB-KW"/>
</dbReference>
<keyword evidence="7 10" id="KW-1133">Transmembrane helix</keyword>
<feature type="transmembrane region" description="Helical" evidence="10">
    <location>
        <begin position="219"/>
        <end position="245"/>
    </location>
</feature>
<dbReference type="PANTHER" id="PTHR43653:SF1">
    <property type="entry name" value="CYTOCHROME C-TYPE BIOGENESIS PROTEIN CCMF"/>
    <property type="match status" value="1"/>
</dbReference>
<evidence type="ECO:0000256" key="5">
    <source>
        <dbReference type="ARBA" id="ARBA00022692"/>
    </source>
</evidence>
<dbReference type="GO" id="GO:0015232">
    <property type="term" value="F:heme transmembrane transporter activity"/>
    <property type="evidence" value="ECO:0007669"/>
    <property type="project" value="InterPro"/>
</dbReference>
<proteinExistence type="inferred from homology"/>
<feature type="transmembrane region" description="Helical" evidence="10">
    <location>
        <begin position="6"/>
        <end position="28"/>
    </location>
</feature>
<evidence type="ECO:0000256" key="4">
    <source>
        <dbReference type="ARBA" id="ARBA00022519"/>
    </source>
</evidence>
<comment type="subcellular location">
    <subcellularLocation>
        <location evidence="1">Cell inner membrane</location>
        <topology evidence="1">Multi-pass membrane protein</topology>
    </subcellularLocation>
</comment>
<evidence type="ECO:0000256" key="9">
    <source>
        <dbReference type="ARBA" id="ARBA00037230"/>
    </source>
</evidence>
<dbReference type="KEGG" id="pfer:IRI77_15075"/>
<feature type="domain" description="Cytochrome c assembly protein" evidence="11">
    <location>
        <begin position="88"/>
        <end position="299"/>
    </location>
</feature>
<feature type="transmembrane region" description="Helical" evidence="10">
    <location>
        <begin position="179"/>
        <end position="199"/>
    </location>
</feature>
<evidence type="ECO:0000256" key="1">
    <source>
        <dbReference type="ARBA" id="ARBA00004429"/>
    </source>
</evidence>
<dbReference type="PANTHER" id="PTHR43653">
    <property type="entry name" value="CYTOCHROME C ASSEMBLY PROTEIN-RELATED"/>
    <property type="match status" value="1"/>
</dbReference>
<feature type="transmembrane region" description="Helical" evidence="10">
    <location>
        <begin position="397"/>
        <end position="416"/>
    </location>
</feature>
<gene>
    <name evidence="13" type="ORF">IRI77_15075</name>
</gene>
<evidence type="ECO:0000256" key="2">
    <source>
        <dbReference type="ARBA" id="ARBA00009186"/>
    </source>
</evidence>
<dbReference type="GO" id="GO:0020037">
    <property type="term" value="F:heme binding"/>
    <property type="evidence" value="ECO:0007669"/>
    <property type="project" value="InterPro"/>
</dbReference>
<keyword evidence="8 10" id="KW-0472">Membrane</keyword>
<comment type="function">
    <text evidence="9">Required for the biogenesis of c-type cytochromes. Possible subunit of a heme lyase.</text>
</comment>
<feature type="transmembrane region" description="Helical" evidence="10">
    <location>
        <begin position="123"/>
        <end position="142"/>
    </location>
</feature>
<organism evidence="13 14">
    <name type="scientific">Paludibaculum fermentans</name>
    <dbReference type="NCBI Taxonomy" id="1473598"/>
    <lineage>
        <taxon>Bacteria</taxon>
        <taxon>Pseudomonadati</taxon>
        <taxon>Acidobacteriota</taxon>
        <taxon>Terriglobia</taxon>
        <taxon>Bryobacterales</taxon>
        <taxon>Bryobacteraceae</taxon>
        <taxon>Paludibaculum</taxon>
    </lineage>
</organism>
<dbReference type="AlphaFoldDB" id="A0A7S7NXX6"/>
<evidence type="ECO:0000259" key="11">
    <source>
        <dbReference type="Pfam" id="PF01578"/>
    </source>
</evidence>
<feature type="transmembrane region" description="Helical" evidence="10">
    <location>
        <begin position="504"/>
        <end position="522"/>
    </location>
</feature>
<keyword evidence="3" id="KW-1003">Cell membrane</keyword>
<feature type="transmembrane region" description="Helical" evidence="10">
    <location>
        <begin position="428"/>
        <end position="445"/>
    </location>
</feature>
<comment type="similarity">
    <text evidence="2">Belongs to the CcmF/CycK/Ccl1/NrfE/CcsA family.</text>
</comment>
<dbReference type="GO" id="GO:0005886">
    <property type="term" value="C:plasma membrane"/>
    <property type="evidence" value="ECO:0007669"/>
    <property type="project" value="UniProtKB-SubCell"/>
</dbReference>
<feature type="transmembrane region" description="Helical" evidence="10">
    <location>
        <begin position="451"/>
        <end position="472"/>
    </location>
</feature>
<keyword evidence="5 10" id="KW-0812">Transmembrane</keyword>
<keyword evidence="13" id="KW-0456">Lyase</keyword>
<feature type="transmembrane region" description="Helical" evidence="10">
    <location>
        <begin position="251"/>
        <end position="268"/>
    </location>
</feature>
<feature type="transmembrane region" description="Helical" evidence="10">
    <location>
        <begin position="280"/>
        <end position="301"/>
    </location>
</feature>
<dbReference type="Pfam" id="PF16327">
    <property type="entry name" value="CcmF_C"/>
    <property type="match status" value="1"/>
</dbReference>
<dbReference type="InterPro" id="IPR003567">
    <property type="entry name" value="Cyt_c_biogenesis"/>
</dbReference>
<protein>
    <submittedName>
        <fullName evidence="13">Heme lyase CcmF/NrfE family subunit</fullName>
    </submittedName>
</protein>
<sequence>METLGAFAILLAFCLAIYAFSASLVGSIRKKAFLVVSGERAVYAVWVLMSTAAGILVYSLMTSDFRLAYVAARSNRAMPLVYKFAAWWGGQEGSLLLWSWLLSTFSVMVLWTNRRKFRDMMPYVIAVLSFTQIFFCTLNAFIEPPFQVLAVGKGVQAVADGNGLNPLLQHPAMAIHPPMLYLGYVGFIVPFAFAFASLVTKQPGEAWIATTRRWSLITWAFQSTGILLGAGWAYAVLGWGGYWGWDPVENASLLPWITATAFLHSVMMQEKKGMMKVWNMVLISATFFLCIFGTFLTRSGVVSSVHAFAQSSLGSWFLGFLSIAVGVTTFMIIKRLDYLKSEAHLESVLSRESSFLFNNLILLASSFAVLWGTLFPVLTEAVMGEKITVGAPFFNKVNIPIGLFLLLLTGVGPLIAWRRSSFDSLKRAFRWPTVFFLVTVLGLVATGVHHIYALISFGLCAFVTVTIVMEFFKGSRAISIKNQMNLLRAMVELTHRNTRRYGGYLVHMGIVIMFIGFTGAAFNKDTTKEVKIGEHIQLGNYDLQVKQVLDGDNPNYSWQRAVIAVTKHGESLGELTPERRVYVSSQQPTSQVSIRRRLNEDLYLNFASMSQTDPTAAIIQVYIFPLVSCIWVGFYVLLFGTLICLVPSKVKYSYARTEVVGVYAKQAQPTK</sequence>
<accession>A0A7S7NXX6</accession>
<dbReference type="PRINTS" id="PR01410">
    <property type="entry name" value="CCBIOGENESIS"/>
</dbReference>
<evidence type="ECO:0000256" key="8">
    <source>
        <dbReference type="ARBA" id="ARBA00023136"/>
    </source>
</evidence>
<dbReference type="GO" id="GO:0017004">
    <property type="term" value="P:cytochrome complex assembly"/>
    <property type="evidence" value="ECO:0007669"/>
    <property type="project" value="UniProtKB-KW"/>
</dbReference>
<feature type="transmembrane region" description="Helical" evidence="10">
    <location>
        <begin position="95"/>
        <end position="111"/>
    </location>
</feature>
<reference evidence="13 14" key="1">
    <citation type="submission" date="2020-10" db="EMBL/GenBank/DDBJ databases">
        <title>Complete genome sequence of Paludibaculum fermentans P105T, a facultatively anaerobic acidobacterium capable of dissimilatory Fe(III) reduction.</title>
        <authorList>
            <person name="Dedysh S.N."/>
            <person name="Beletsky A.V."/>
            <person name="Kulichevskaya I.S."/>
            <person name="Mardanov A.V."/>
            <person name="Ravin N.V."/>
        </authorList>
    </citation>
    <scope>NUCLEOTIDE SEQUENCE [LARGE SCALE GENOMIC DNA]</scope>
    <source>
        <strain evidence="13 14">P105</strain>
    </source>
</reference>
<dbReference type="Pfam" id="PF01578">
    <property type="entry name" value="Cytochrom_C_asm"/>
    <property type="match status" value="1"/>
</dbReference>
<dbReference type="InterPro" id="IPR003568">
    <property type="entry name" value="Cyt_c_biogenesis_CcmF"/>
</dbReference>
<name>A0A7S7NXX6_PALFE</name>
<dbReference type="InterPro" id="IPR032523">
    <property type="entry name" value="CcmF_C"/>
</dbReference>
<evidence type="ECO:0000256" key="10">
    <source>
        <dbReference type="SAM" id="Phobius"/>
    </source>
</evidence>
<keyword evidence="14" id="KW-1185">Reference proteome</keyword>
<dbReference type="InterPro" id="IPR002541">
    <property type="entry name" value="Cyt_c_assembly"/>
</dbReference>
<evidence type="ECO:0000259" key="12">
    <source>
        <dbReference type="Pfam" id="PF16327"/>
    </source>
</evidence>
<feature type="transmembrane region" description="Helical" evidence="10">
    <location>
        <begin position="40"/>
        <end position="61"/>
    </location>
</feature>
<dbReference type="Proteomes" id="UP000593892">
    <property type="component" value="Chromosome"/>
</dbReference>
<feature type="transmembrane region" description="Helical" evidence="10">
    <location>
        <begin position="354"/>
        <end position="377"/>
    </location>
</feature>
<dbReference type="EMBL" id="CP063849">
    <property type="protein sequence ID" value="QOY91214.1"/>
    <property type="molecule type" value="Genomic_DNA"/>
</dbReference>
<evidence type="ECO:0000313" key="13">
    <source>
        <dbReference type="EMBL" id="QOY91214.1"/>
    </source>
</evidence>
<feature type="transmembrane region" description="Helical" evidence="10">
    <location>
        <begin position="622"/>
        <end position="646"/>
    </location>
</feature>
<feature type="transmembrane region" description="Helical" evidence="10">
    <location>
        <begin position="313"/>
        <end position="333"/>
    </location>
</feature>
<dbReference type="PRINTS" id="PR01411">
    <property type="entry name" value="CCMFBIOGNSIS"/>
</dbReference>